<gene>
    <name evidence="1" type="ORF">J9317_01045</name>
</gene>
<dbReference type="Pfam" id="PF00300">
    <property type="entry name" value="His_Phos_1"/>
    <property type="match status" value="1"/>
</dbReference>
<evidence type="ECO:0000313" key="1">
    <source>
        <dbReference type="EMBL" id="MBS2967376.1"/>
    </source>
</evidence>
<dbReference type="SMART" id="SM00855">
    <property type="entry name" value="PGAM"/>
    <property type="match status" value="1"/>
</dbReference>
<dbReference type="PANTHER" id="PTHR48100:SF1">
    <property type="entry name" value="HISTIDINE PHOSPHATASE FAMILY PROTEIN-RELATED"/>
    <property type="match status" value="1"/>
</dbReference>
<organism evidence="1 2">
    <name type="scientific">Metabacillus flavus</name>
    <dbReference type="NCBI Taxonomy" id="2823519"/>
    <lineage>
        <taxon>Bacteria</taxon>
        <taxon>Bacillati</taxon>
        <taxon>Bacillota</taxon>
        <taxon>Bacilli</taxon>
        <taxon>Bacillales</taxon>
        <taxon>Bacillaceae</taxon>
        <taxon>Metabacillus</taxon>
    </lineage>
</organism>
<dbReference type="SUPFAM" id="SSF53254">
    <property type="entry name" value="Phosphoglycerate mutase-like"/>
    <property type="match status" value="1"/>
</dbReference>
<dbReference type="CDD" id="cd07067">
    <property type="entry name" value="HP_PGM_like"/>
    <property type="match status" value="1"/>
</dbReference>
<dbReference type="InterPro" id="IPR029033">
    <property type="entry name" value="His_PPase_superfam"/>
</dbReference>
<dbReference type="PANTHER" id="PTHR48100">
    <property type="entry name" value="BROAD-SPECIFICITY PHOSPHATASE YOR283W-RELATED"/>
    <property type="match status" value="1"/>
</dbReference>
<accession>A0ABS5L9G9</accession>
<comment type="caution">
    <text evidence="1">The sequence shown here is derived from an EMBL/GenBank/DDBJ whole genome shotgun (WGS) entry which is preliminary data.</text>
</comment>
<dbReference type="RefSeq" id="WP_211555774.1">
    <property type="nucleotide sequence ID" value="NZ_JAGVRK010000001.1"/>
</dbReference>
<dbReference type="Proteomes" id="UP000682403">
    <property type="component" value="Unassembled WGS sequence"/>
</dbReference>
<name>A0ABS5L9G9_9BACI</name>
<dbReference type="EMBL" id="JAGVRK010000001">
    <property type="protein sequence ID" value="MBS2967376.1"/>
    <property type="molecule type" value="Genomic_DNA"/>
</dbReference>
<dbReference type="InterPro" id="IPR050275">
    <property type="entry name" value="PGM_Phosphatase"/>
</dbReference>
<dbReference type="Gene3D" id="3.40.50.1240">
    <property type="entry name" value="Phosphoglycerate mutase-like"/>
    <property type="match status" value="1"/>
</dbReference>
<keyword evidence="2" id="KW-1185">Reference proteome</keyword>
<proteinExistence type="predicted"/>
<evidence type="ECO:0000313" key="2">
    <source>
        <dbReference type="Proteomes" id="UP000682403"/>
    </source>
</evidence>
<reference evidence="1 2" key="1">
    <citation type="submission" date="2021-04" db="EMBL/GenBank/DDBJ databases">
        <title>Metabacillus sp. strain KIGAM252 whole genome sequence.</title>
        <authorList>
            <person name="Seo M.-J."/>
            <person name="Cho E.-S."/>
            <person name="Hwang C.Y."/>
            <person name="Yoon D.J."/>
        </authorList>
    </citation>
    <scope>NUCLEOTIDE SEQUENCE [LARGE SCALE GENOMIC DNA]</scope>
    <source>
        <strain evidence="1 2">KIGAM252</strain>
    </source>
</reference>
<dbReference type="InterPro" id="IPR013078">
    <property type="entry name" value="His_Pase_superF_clade-1"/>
</dbReference>
<sequence>MKKKIYLIRHCKASGQDLEAPLTQEGRAQAASLAAFLAGKSIDVIYSSPFKRAIDSVLPISRACNLDVILDQRLAERILSIKNLQDWIDKLSQTFEDKTLVFEGGESSMAAASRGLEVIQSFLDSSYQTAAIVSHGNLISLILNHYDESYGFEQWKALSNPDLYLLEFEGSIPDIKRVWEHPM</sequence>
<protein>
    <submittedName>
        <fullName evidence="1">Histidine phosphatase family protein</fullName>
    </submittedName>
</protein>